<evidence type="ECO:0000256" key="6">
    <source>
        <dbReference type="ARBA" id="ARBA00022723"/>
    </source>
</evidence>
<dbReference type="NCBIfam" id="TIGR00718">
    <property type="entry name" value="sda_alpha"/>
    <property type="match status" value="1"/>
</dbReference>
<dbReference type="Proteomes" id="UP000051020">
    <property type="component" value="Unassembled WGS sequence"/>
</dbReference>
<gene>
    <name evidence="13" type="ORF">FD24_GL002822</name>
</gene>
<comment type="pathway">
    <text evidence="2">Carbohydrate biosynthesis; gluconeogenesis.</text>
</comment>
<evidence type="ECO:0000313" key="14">
    <source>
        <dbReference type="Proteomes" id="UP000051020"/>
    </source>
</evidence>
<evidence type="ECO:0000256" key="1">
    <source>
        <dbReference type="ARBA" id="ARBA00001966"/>
    </source>
</evidence>
<keyword evidence="4 11" id="KW-0312">Gluconeogenesis</keyword>
<evidence type="ECO:0000256" key="10">
    <source>
        <dbReference type="ARBA" id="ARBA00049406"/>
    </source>
</evidence>
<dbReference type="AlphaFoldDB" id="A0A837RCN4"/>
<keyword evidence="5 11" id="KW-0004">4Fe-4S</keyword>
<dbReference type="InterPro" id="IPR004642">
    <property type="entry name" value="Ser_deHydtase_asu"/>
</dbReference>
<dbReference type="PANTHER" id="PTHR30182:SF1">
    <property type="entry name" value="L-SERINE DEHYDRATASE 1"/>
    <property type="match status" value="1"/>
</dbReference>
<sequence length="301" mass="30940">MIMYMSVAELVTAAQETKKPIYELMIEQEMATSQVSREEIWHTMGRNLDVMEAAVNKGAAGDGVYSTTGLTGGEAVLLKKYRQKGHTLSGDTMMQAVQNAISTNEVNASMGVVCATPTAGSTGTLPGVIFTLKDRMNLNRDQMIQFLFTAGAFGMVIANNAGIAGATGGCQAEVGSASAMGAAAAVELAGGTPEQSAEALAMAISNLLGLVCDPVAGLVELPCVKRNAIGVGNALIAADMALAGCTNKIPADEVIAAMDKVGKGLPKALRETGLGGLAATPTGIRMKEKIFGRSTNSQVHA</sequence>
<evidence type="ECO:0000256" key="4">
    <source>
        <dbReference type="ARBA" id="ARBA00022432"/>
    </source>
</evidence>
<protein>
    <recommendedName>
        <fullName evidence="11">L-serine dehydratase</fullName>
        <ecNumber evidence="11">4.3.1.17</ecNumber>
    </recommendedName>
</protein>
<comment type="catalytic activity">
    <reaction evidence="10 11">
        <text>L-serine = pyruvate + NH4(+)</text>
        <dbReference type="Rhea" id="RHEA:19169"/>
        <dbReference type="ChEBI" id="CHEBI:15361"/>
        <dbReference type="ChEBI" id="CHEBI:28938"/>
        <dbReference type="ChEBI" id="CHEBI:33384"/>
        <dbReference type="EC" id="4.3.1.17"/>
    </reaction>
</comment>
<dbReference type="Pfam" id="PF03313">
    <property type="entry name" value="SDH_alpha"/>
    <property type="match status" value="1"/>
</dbReference>
<keyword evidence="9 11" id="KW-0456">Lyase</keyword>
<organism evidence="13 14">
    <name type="scientific">Lactiplantibacillus pentosus DSM 20314</name>
    <dbReference type="NCBI Taxonomy" id="1423791"/>
    <lineage>
        <taxon>Bacteria</taxon>
        <taxon>Bacillati</taxon>
        <taxon>Bacillota</taxon>
        <taxon>Bacilli</taxon>
        <taxon>Lactobacillales</taxon>
        <taxon>Lactobacillaceae</taxon>
        <taxon>Lactiplantibacillus</taxon>
    </lineage>
</organism>
<evidence type="ECO:0000256" key="7">
    <source>
        <dbReference type="ARBA" id="ARBA00023004"/>
    </source>
</evidence>
<dbReference type="PANTHER" id="PTHR30182">
    <property type="entry name" value="L-SERINE DEHYDRATASE"/>
    <property type="match status" value="1"/>
</dbReference>
<comment type="cofactor">
    <cofactor evidence="1 11">
        <name>[4Fe-4S] cluster</name>
        <dbReference type="ChEBI" id="CHEBI:49883"/>
    </cofactor>
</comment>
<dbReference type="EC" id="4.3.1.17" evidence="11"/>
<dbReference type="InterPro" id="IPR005130">
    <property type="entry name" value="Ser_deHydtase-like_asu"/>
</dbReference>
<evidence type="ECO:0000256" key="8">
    <source>
        <dbReference type="ARBA" id="ARBA00023014"/>
    </source>
</evidence>
<dbReference type="EMBL" id="AZCU01000006">
    <property type="protein sequence ID" value="KRK25688.1"/>
    <property type="molecule type" value="Genomic_DNA"/>
</dbReference>
<proteinExistence type="inferred from homology"/>
<evidence type="ECO:0000313" key="13">
    <source>
        <dbReference type="EMBL" id="KRK25688.1"/>
    </source>
</evidence>
<dbReference type="GO" id="GO:0046872">
    <property type="term" value="F:metal ion binding"/>
    <property type="evidence" value="ECO:0007669"/>
    <property type="project" value="UniProtKB-KW"/>
</dbReference>
<accession>A0A837RCN4</accession>
<evidence type="ECO:0000256" key="3">
    <source>
        <dbReference type="ARBA" id="ARBA00008636"/>
    </source>
</evidence>
<reference evidence="13 14" key="1">
    <citation type="journal article" date="2015" name="Genome Announc.">
        <title>Expanding the biotechnology potential of lactobacilli through comparative genomics of 213 strains and associated genera.</title>
        <authorList>
            <person name="Sun Z."/>
            <person name="Harris H.M."/>
            <person name="McCann A."/>
            <person name="Guo C."/>
            <person name="Argimon S."/>
            <person name="Zhang W."/>
            <person name="Yang X."/>
            <person name="Jeffery I.B."/>
            <person name="Cooney J.C."/>
            <person name="Kagawa T.F."/>
            <person name="Liu W."/>
            <person name="Song Y."/>
            <person name="Salvetti E."/>
            <person name="Wrobel A."/>
            <person name="Rasinkangas P."/>
            <person name="Parkhill J."/>
            <person name="Rea M.C."/>
            <person name="O'Sullivan O."/>
            <person name="Ritari J."/>
            <person name="Douillard F.P."/>
            <person name="Paul Ross R."/>
            <person name="Yang R."/>
            <person name="Briner A.E."/>
            <person name="Felis G.E."/>
            <person name="de Vos W.M."/>
            <person name="Barrangou R."/>
            <person name="Klaenhammer T.R."/>
            <person name="Caufield P.W."/>
            <person name="Cui Y."/>
            <person name="Zhang H."/>
            <person name="O'Toole P.W."/>
        </authorList>
    </citation>
    <scope>NUCLEOTIDE SEQUENCE [LARGE SCALE GENOMIC DNA]</scope>
    <source>
        <strain evidence="13 14">DSM 20314</strain>
    </source>
</reference>
<name>A0A837RCN4_LACPE</name>
<evidence type="ECO:0000256" key="11">
    <source>
        <dbReference type="RuleBase" id="RU366059"/>
    </source>
</evidence>
<comment type="caution">
    <text evidence="13">The sequence shown here is derived from an EMBL/GenBank/DDBJ whole genome shotgun (WGS) entry which is preliminary data.</text>
</comment>
<dbReference type="GO" id="GO:0006094">
    <property type="term" value="P:gluconeogenesis"/>
    <property type="evidence" value="ECO:0007669"/>
    <property type="project" value="UniProtKB-KW"/>
</dbReference>
<dbReference type="InterPro" id="IPR051318">
    <property type="entry name" value="Fe-S_L-Ser"/>
</dbReference>
<keyword evidence="7 11" id="KW-0408">Iron</keyword>
<keyword evidence="8 11" id="KW-0411">Iron-sulfur</keyword>
<evidence type="ECO:0000259" key="12">
    <source>
        <dbReference type="Pfam" id="PF03313"/>
    </source>
</evidence>
<dbReference type="GO" id="GO:0003941">
    <property type="term" value="F:L-serine ammonia-lyase activity"/>
    <property type="evidence" value="ECO:0007669"/>
    <property type="project" value="UniProtKB-UniRule"/>
</dbReference>
<dbReference type="GO" id="GO:0051539">
    <property type="term" value="F:4 iron, 4 sulfur cluster binding"/>
    <property type="evidence" value="ECO:0007669"/>
    <property type="project" value="UniProtKB-UniRule"/>
</dbReference>
<comment type="similarity">
    <text evidence="3 11">Belongs to the iron-sulfur dependent L-serine dehydratase family.</text>
</comment>
<evidence type="ECO:0000256" key="2">
    <source>
        <dbReference type="ARBA" id="ARBA00004742"/>
    </source>
</evidence>
<keyword evidence="6 11" id="KW-0479">Metal-binding</keyword>
<evidence type="ECO:0000256" key="5">
    <source>
        <dbReference type="ARBA" id="ARBA00022485"/>
    </source>
</evidence>
<evidence type="ECO:0000256" key="9">
    <source>
        <dbReference type="ARBA" id="ARBA00023239"/>
    </source>
</evidence>
<feature type="domain" description="Serine dehydratase-like alpha subunit" evidence="12">
    <location>
        <begin position="17"/>
        <end position="278"/>
    </location>
</feature>